<reference evidence="2" key="1">
    <citation type="submission" date="2016-10" db="EMBL/GenBank/DDBJ databases">
        <authorList>
            <person name="Varghese N."/>
            <person name="Submissions S."/>
        </authorList>
    </citation>
    <scope>NUCLEOTIDE SEQUENCE [LARGE SCALE GENOMIC DNA]</scope>
    <source>
        <strain evidence="2">ATCC 25963</strain>
    </source>
</reference>
<evidence type="ECO:0000313" key="2">
    <source>
        <dbReference type="Proteomes" id="UP000199400"/>
    </source>
</evidence>
<gene>
    <name evidence="1" type="ORF">SAMN02745121_00172</name>
</gene>
<evidence type="ECO:0000313" key="1">
    <source>
        <dbReference type="EMBL" id="SFD48165.1"/>
    </source>
</evidence>
<proteinExistence type="predicted"/>
<dbReference type="OrthoDB" id="8754772at2"/>
<dbReference type="Gene3D" id="3.10.450.50">
    <property type="match status" value="1"/>
</dbReference>
<keyword evidence="2" id="KW-1185">Reference proteome</keyword>
<evidence type="ECO:0008006" key="3">
    <source>
        <dbReference type="Google" id="ProtNLM"/>
    </source>
</evidence>
<organism evidence="1 2">
    <name type="scientific">Nannocystis exedens</name>
    <dbReference type="NCBI Taxonomy" id="54"/>
    <lineage>
        <taxon>Bacteria</taxon>
        <taxon>Pseudomonadati</taxon>
        <taxon>Myxococcota</taxon>
        <taxon>Polyangia</taxon>
        <taxon>Nannocystales</taxon>
        <taxon>Nannocystaceae</taxon>
        <taxon>Nannocystis</taxon>
    </lineage>
</organism>
<dbReference type="RefSeq" id="WP_096333263.1">
    <property type="nucleotide sequence ID" value="NZ_FOMX01000002.1"/>
</dbReference>
<dbReference type="Proteomes" id="UP000199400">
    <property type="component" value="Unassembled WGS sequence"/>
</dbReference>
<dbReference type="STRING" id="54.SAMN02745121_00172"/>
<protein>
    <recommendedName>
        <fullName evidence="3">DUF4440 domain-containing protein</fullName>
    </recommendedName>
</protein>
<dbReference type="AlphaFoldDB" id="A0A1I1SNV1"/>
<dbReference type="EMBL" id="FOMX01000002">
    <property type="protein sequence ID" value="SFD48165.1"/>
    <property type="molecule type" value="Genomic_DNA"/>
</dbReference>
<accession>A0A1I1SNV1</accession>
<name>A0A1I1SNV1_9BACT</name>
<sequence length="169" mass="18919">MSVAAVLAAGSGPWPTHPPARADDVNSIDAIIRAMYASVSFSEGRGPDAERLASLCVPHGRLIKVHANNIDDMSVPEFVERVQTRISEQGLRSFVERELFRRTEVFAGIAHVFTTYESRTDDGGGDQLLYRGINSVQLRHDGRRWWILTILWTDEREDCPIPAAYLPRS</sequence>